<dbReference type="STRING" id="1454004.AW11_03914"/>
<evidence type="ECO:0000313" key="2">
    <source>
        <dbReference type="Proteomes" id="UP000022141"/>
    </source>
</evidence>
<evidence type="ECO:0000313" key="1">
    <source>
        <dbReference type="EMBL" id="EXI84317.1"/>
    </source>
</evidence>
<protein>
    <submittedName>
        <fullName evidence="1">Uncharacterized protein</fullName>
    </submittedName>
</protein>
<reference evidence="1" key="1">
    <citation type="submission" date="2014-02" db="EMBL/GenBank/DDBJ databases">
        <title>Expanding our view of genomic diversity in Candidatus Accumulibacter clades.</title>
        <authorList>
            <person name="Skennerton C.T."/>
            <person name="Barr J.J."/>
            <person name="Slater F.R."/>
            <person name="Bond P.L."/>
            <person name="Tyson G.W."/>
        </authorList>
    </citation>
    <scope>NUCLEOTIDE SEQUENCE [LARGE SCALE GENOMIC DNA]</scope>
</reference>
<comment type="caution">
    <text evidence="1">The sequence shown here is derived from an EMBL/GenBank/DDBJ whole genome shotgun (WGS) entry which is preliminary data.</text>
</comment>
<dbReference type="PATRIC" id="fig|1454004.3.peg.4017"/>
<dbReference type="AlphaFoldDB" id="A0A011Q4T5"/>
<sequence>MPETPEQATERYLRSGEHDAHFRAWPGNDFLARIHGGDAALRSALISAVHSRTVHIAFPETVANIDVVAFTRGKVAPMVRGLFPASEQASVLDLLERSVILLTPATIDAQLQNTQLLATAWDLANLYLGGLGADLLAEGAPGLLGLSEETSCYLSAASFDAPGRFEDFLVHEAAHILHNCKRETIGLRETRTREWLLEIDYGKRETFAYACEAYSRLHSLGDSPRGRQELLAEHERGSMPPDERVDALEYVDILREAVAARNGWKRILQRCSPPRAARRPGPRAV</sequence>
<dbReference type="EMBL" id="JEMY01000071">
    <property type="protein sequence ID" value="EXI84317.1"/>
    <property type="molecule type" value="Genomic_DNA"/>
</dbReference>
<organism evidence="1 2">
    <name type="scientific">Accumulibacter regalis</name>
    <dbReference type="NCBI Taxonomy" id="522306"/>
    <lineage>
        <taxon>Bacteria</taxon>
        <taxon>Pseudomonadati</taxon>
        <taxon>Pseudomonadota</taxon>
        <taxon>Betaproteobacteria</taxon>
        <taxon>Candidatus Accumulibacter</taxon>
    </lineage>
</organism>
<proteinExistence type="predicted"/>
<keyword evidence="2" id="KW-1185">Reference proteome</keyword>
<dbReference type="Proteomes" id="UP000022141">
    <property type="component" value="Unassembled WGS sequence"/>
</dbReference>
<gene>
    <name evidence="1" type="ORF">AW11_03914</name>
</gene>
<accession>A0A011Q4T5</accession>
<name>A0A011Q4T5_ACCRE</name>